<evidence type="ECO:0000313" key="1">
    <source>
        <dbReference type="EMBL" id="PXY01658.1"/>
    </source>
</evidence>
<dbReference type="AlphaFoldDB" id="A0A2V3ZZ07"/>
<organism evidence="1 2">
    <name type="scientific">Marinifilum breve</name>
    <dbReference type="NCBI Taxonomy" id="2184082"/>
    <lineage>
        <taxon>Bacteria</taxon>
        <taxon>Pseudomonadati</taxon>
        <taxon>Bacteroidota</taxon>
        <taxon>Bacteroidia</taxon>
        <taxon>Marinilabiliales</taxon>
        <taxon>Marinifilaceae</taxon>
    </lineage>
</organism>
<reference evidence="1 2" key="1">
    <citation type="submission" date="2018-05" db="EMBL/GenBank/DDBJ databases">
        <title>Marinifilum breve JC075T sp. nov., a marine bacterium isolated from Yongle Blue Hole in the South China Sea.</title>
        <authorList>
            <person name="Fu T."/>
        </authorList>
    </citation>
    <scope>NUCLEOTIDE SEQUENCE [LARGE SCALE GENOMIC DNA]</scope>
    <source>
        <strain evidence="1 2">JC075</strain>
    </source>
</reference>
<keyword evidence="2" id="KW-1185">Reference proteome</keyword>
<protein>
    <submittedName>
        <fullName evidence="1">Uncharacterized protein</fullName>
    </submittedName>
</protein>
<gene>
    <name evidence="1" type="ORF">DF185_09325</name>
</gene>
<proteinExistence type="predicted"/>
<sequence length="145" mass="17636">MMYYNSFLKDNDCENSRSSIDVIFRIRKTVQTRGHNKMSESERYELKLNNITQVLLHEKSSMFSYLKKINYPYAYECQEVYMDYILRVSYLNFSFTNGLDFKKIDHFQNCLDKWLEEQEGKILKYIKDKDKKKSSLKWFDNILVK</sequence>
<dbReference type="Proteomes" id="UP000248079">
    <property type="component" value="Unassembled WGS sequence"/>
</dbReference>
<name>A0A2V3ZZ07_9BACT</name>
<dbReference type="EMBL" id="QFLI01000003">
    <property type="protein sequence ID" value="PXY01658.1"/>
    <property type="molecule type" value="Genomic_DNA"/>
</dbReference>
<evidence type="ECO:0000313" key="2">
    <source>
        <dbReference type="Proteomes" id="UP000248079"/>
    </source>
</evidence>
<accession>A0A2V3ZZ07</accession>
<comment type="caution">
    <text evidence="1">The sequence shown here is derived from an EMBL/GenBank/DDBJ whole genome shotgun (WGS) entry which is preliminary data.</text>
</comment>